<evidence type="ECO:0000256" key="9">
    <source>
        <dbReference type="ARBA" id="ARBA00023012"/>
    </source>
</evidence>
<evidence type="ECO:0000256" key="1">
    <source>
        <dbReference type="ARBA" id="ARBA00000085"/>
    </source>
</evidence>
<dbReference type="GO" id="GO:0000155">
    <property type="term" value="F:phosphorelay sensor kinase activity"/>
    <property type="evidence" value="ECO:0007669"/>
    <property type="project" value="InterPro"/>
</dbReference>
<reference evidence="13 15" key="1">
    <citation type="submission" date="2016-06" db="EMBL/GenBank/DDBJ databases">
        <authorList>
            <person name="Kjaerup R.B."/>
            <person name="Dalgaard T.S."/>
            <person name="Juul-Madsen H.R."/>
        </authorList>
    </citation>
    <scope>NUCLEOTIDE SEQUENCE [LARGE SCALE GENOMIC DNA]</scope>
    <source>
        <strain evidence="13">Orrdi1</strain>
    </source>
</reference>
<evidence type="ECO:0000256" key="4">
    <source>
        <dbReference type="ARBA" id="ARBA00022553"/>
    </source>
</evidence>
<keyword evidence="9" id="KW-0902">Two-component regulatory system</keyword>
<protein>
    <recommendedName>
        <fullName evidence="3">histidine kinase</fullName>
        <ecNumber evidence="3">2.7.13.3</ecNumber>
    </recommendedName>
</protein>
<feature type="transmembrane region" description="Helical" evidence="10">
    <location>
        <begin position="145"/>
        <end position="168"/>
    </location>
</feature>
<comment type="subcellular location">
    <subcellularLocation>
        <location evidence="2">Membrane</location>
    </subcellularLocation>
</comment>
<keyword evidence="15" id="KW-1185">Reference proteome</keyword>
<dbReference type="SUPFAM" id="SSF158472">
    <property type="entry name" value="HAMP domain-like"/>
    <property type="match status" value="1"/>
</dbReference>
<organism evidence="13 15">
    <name type="scientific">Orrella dioscoreae</name>
    <dbReference type="NCBI Taxonomy" id="1851544"/>
    <lineage>
        <taxon>Bacteria</taxon>
        <taxon>Pseudomonadati</taxon>
        <taxon>Pseudomonadota</taxon>
        <taxon>Betaproteobacteria</taxon>
        <taxon>Burkholderiales</taxon>
        <taxon>Alcaligenaceae</taxon>
        <taxon>Orrella</taxon>
    </lineage>
</organism>
<dbReference type="Pfam" id="PF02518">
    <property type="entry name" value="HATPase_c"/>
    <property type="match status" value="1"/>
</dbReference>
<dbReference type="Gene3D" id="6.10.340.10">
    <property type="match status" value="1"/>
</dbReference>
<keyword evidence="7" id="KW-0418">Kinase</keyword>
<dbReference type="InterPro" id="IPR003594">
    <property type="entry name" value="HATPase_dom"/>
</dbReference>
<feature type="transmembrane region" description="Helical" evidence="10">
    <location>
        <begin position="17"/>
        <end position="40"/>
    </location>
</feature>
<dbReference type="Pfam" id="PF00672">
    <property type="entry name" value="HAMP"/>
    <property type="match status" value="1"/>
</dbReference>
<dbReference type="InterPro" id="IPR003661">
    <property type="entry name" value="HisK_dim/P_dom"/>
</dbReference>
<dbReference type="PANTHER" id="PTHR45436">
    <property type="entry name" value="SENSOR HISTIDINE KINASE YKOH"/>
    <property type="match status" value="1"/>
</dbReference>
<feature type="domain" description="HAMP" evidence="12">
    <location>
        <begin position="169"/>
        <end position="219"/>
    </location>
</feature>
<evidence type="ECO:0000256" key="8">
    <source>
        <dbReference type="ARBA" id="ARBA00022989"/>
    </source>
</evidence>
<gene>
    <name evidence="13" type="ORF">ODI_01514</name>
    <name evidence="14" type="ORF">ODI_R3751</name>
</gene>
<evidence type="ECO:0000256" key="3">
    <source>
        <dbReference type="ARBA" id="ARBA00012438"/>
    </source>
</evidence>
<evidence type="ECO:0000259" key="12">
    <source>
        <dbReference type="PROSITE" id="PS50885"/>
    </source>
</evidence>
<keyword evidence="4" id="KW-0597">Phosphoprotein</keyword>
<evidence type="ECO:0000256" key="5">
    <source>
        <dbReference type="ARBA" id="ARBA00022679"/>
    </source>
</evidence>
<dbReference type="Gene3D" id="1.10.287.130">
    <property type="match status" value="1"/>
</dbReference>
<dbReference type="OrthoDB" id="9121563at2"/>
<dbReference type="InterPro" id="IPR050428">
    <property type="entry name" value="TCS_sensor_his_kinase"/>
</dbReference>
<dbReference type="KEGG" id="odi:ODI_R3751"/>
<dbReference type="SMART" id="SM00304">
    <property type="entry name" value="HAMP"/>
    <property type="match status" value="1"/>
</dbReference>
<name>A0A1C3K3D8_9BURK</name>
<evidence type="ECO:0000256" key="2">
    <source>
        <dbReference type="ARBA" id="ARBA00004370"/>
    </source>
</evidence>
<dbReference type="RefSeq" id="WP_067754633.1">
    <property type="nucleotide sequence ID" value="NZ_LT907988.1"/>
</dbReference>
<dbReference type="SUPFAM" id="SSF47384">
    <property type="entry name" value="Homodimeric domain of signal transducing histidine kinase"/>
    <property type="match status" value="1"/>
</dbReference>
<evidence type="ECO:0000313" key="15">
    <source>
        <dbReference type="Proteomes" id="UP000078558"/>
    </source>
</evidence>
<dbReference type="InterPro" id="IPR003660">
    <property type="entry name" value="HAMP_dom"/>
</dbReference>
<keyword evidence="5" id="KW-0808">Transferase</keyword>
<keyword evidence="10" id="KW-0472">Membrane</keyword>
<dbReference type="PROSITE" id="PS50109">
    <property type="entry name" value="HIS_KIN"/>
    <property type="match status" value="1"/>
</dbReference>
<evidence type="ECO:0000256" key="10">
    <source>
        <dbReference type="SAM" id="Phobius"/>
    </source>
</evidence>
<dbReference type="Gene3D" id="3.30.565.10">
    <property type="entry name" value="Histidine kinase-like ATPase, C-terminal domain"/>
    <property type="match status" value="1"/>
</dbReference>
<sequence>MNGARARRQPLTLTQRVVWALTGTVAVFVGVLALLSYLTFDEMEDALVNDILASESQRVMHQVEQGDPDYMVLGPVELGGTMRVWHARTPEDAEQLPEPLQRMAPGMHIYEEGVTVWHVAVVDVPPGRVMVVYDATDNEARVHEFGLIVLALGVICSMGAYLIALRVARLVVSPMQKLTGQLSNWAPGAPDMAVDRDDEVGRLIEAFNRMQGRVDQSIAREREFSANLSHEVRTPLAVMRTDAELLLDTALTEDARVRLQRTLKEVDSVVAALESARALAREEAGAREPTRLADSVDDAWSGHQGPALAAGLRLDNQVPPDQVLPLDRYALLMVLRNLVRNAIEHAAPATLTVTSVGDGLDVSDDGPGIDPIDLPFIFDRYYSGVLRDVQGEGAADMPRGLGLAIAKRVCDTQGWTLAVSSRTTGPDRGTRFHLRFA</sequence>
<keyword evidence="8 10" id="KW-1133">Transmembrane helix</keyword>
<dbReference type="SMART" id="SM00388">
    <property type="entry name" value="HisKA"/>
    <property type="match status" value="1"/>
</dbReference>
<dbReference type="PROSITE" id="PS50885">
    <property type="entry name" value="HAMP"/>
    <property type="match status" value="1"/>
</dbReference>
<reference evidence="14 15" key="2">
    <citation type="submission" date="2017-08" db="EMBL/GenBank/DDBJ databases">
        <authorList>
            <person name="de Groot N.N."/>
        </authorList>
    </citation>
    <scope>NUCLEOTIDE SEQUENCE [LARGE SCALE GENOMIC DNA]</scope>
    <source>
        <strain evidence="14">Orrdi1</strain>
    </source>
</reference>
<dbReference type="EMBL" id="FLRC01000022">
    <property type="protein sequence ID" value="SBT25887.1"/>
    <property type="molecule type" value="Genomic_DNA"/>
</dbReference>
<dbReference type="EC" id="2.7.13.3" evidence="3"/>
<keyword evidence="6 10" id="KW-0812">Transmembrane</keyword>
<feature type="domain" description="Histidine kinase" evidence="11">
    <location>
        <begin position="227"/>
        <end position="437"/>
    </location>
</feature>
<dbReference type="GO" id="GO:0005886">
    <property type="term" value="C:plasma membrane"/>
    <property type="evidence" value="ECO:0007669"/>
    <property type="project" value="TreeGrafter"/>
</dbReference>
<evidence type="ECO:0000313" key="13">
    <source>
        <dbReference type="EMBL" id="SBT25887.1"/>
    </source>
</evidence>
<dbReference type="SUPFAM" id="SSF55874">
    <property type="entry name" value="ATPase domain of HSP90 chaperone/DNA topoisomerase II/histidine kinase"/>
    <property type="match status" value="1"/>
</dbReference>
<evidence type="ECO:0000259" key="11">
    <source>
        <dbReference type="PROSITE" id="PS50109"/>
    </source>
</evidence>
<dbReference type="Pfam" id="PF00512">
    <property type="entry name" value="HisKA"/>
    <property type="match status" value="1"/>
</dbReference>
<dbReference type="PANTHER" id="PTHR45436:SF16">
    <property type="entry name" value="HISTIDINE KINASE"/>
    <property type="match status" value="1"/>
</dbReference>
<dbReference type="EMBL" id="LT907988">
    <property type="protein sequence ID" value="SOE51873.1"/>
    <property type="molecule type" value="Genomic_DNA"/>
</dbReference>
<dbReference type="AlphaFoldDB" id="A0A1C3K3D8"/>
<dbReference type="InterPro" id="IPR036890">
    <property type="entry name" value="HATPase_C_sf"/>
</dbReference>
<dbReference type="STRING" id="1851544.ODI_01514"/>
<evidence type="ECO:0000256" key="7">
    <source>
        <dbReference type="ARBA" id="ARBA00022777"/>
    </source>
</evidence>
<dbReference type="SMART" id="SM00387">
    <property type="entry name" value="HATPase_c"/>
    <property type="match status" value="1"/>
</dbReference>
<proteinExistence type="predicted"/>
<dbReference type="Proteomes" id="UP000078558">
    <property type="component" value="Chromosome I"/>
</dbReference>
<dbReference type="InterPro" id="IPR005467">
    <property type="entry name" value="His_kinase_dom"/>
</dbReference>
<evidence type="ECO:0000256" key="6">
    <source>
        <dbReference type="ARBA" id="ARBA00022692"/>
    </source>
</evidence>
<dbReference type="InterPro" id="IPR036097">
    <property type="entry name" value="HisK_dim/P_sf"/>
</dbReference>
<accession>A0A1C3K3D8</accession>
<dbReference type="CDD" id="cd06225">
    <property type="entry name" value="HAMP"/>
    <property type="match status" value="1"/>
</dbReference>
<comment type="catalytic activity">
    <reaction evidence="1">
        <text>ATP + protein L-histidine = ADP + protein N-phospho-L-histidine.</text>
        <dbReference type="EC" id="2.7.13.3"/>
    </reaction>
</comment>
<dbReference type="CDD" id="cd00082">
    <property type="entry name" value="HisKA"/>
    <property type="match status" value="1"/>
</dbReference>
<evidence type="ECO:0000313" key="14">
    <source>
        <dbReference type="EMBL" id="SOE51873.1"/>
    </source>
</evidence>